<organism evidence="1 2">
    <name type="scientific">Panagrolaimus sp. JU765</name>
    <dbReference type="NCBI Taxonomy" id="591449"/>
    <lineage>
        <taxon>Eukaryota</taxon>
        <taxon>Metazoa</taxon>
        <taxon>Ecdysozoa</taxon>
        <taxon>Nematoda</taxon>
        <taxon>Chromadorea</taxon>
        <taxon>Rhabditida</taxon>
        <taxon>Tylenchina</taxon>
        <taxon>Panagrolaimomorpha</taxon>
        <taxon>Panagrolaimoidea</taxon>
        <taxon>Panagrolaimidae</taxon>
        <taxon>Panagrolaimus</taxon>
    </lineage>
</organism>
<evidence type="ECO:0000313" key="2">
    <source>
        <dbReference type="WBParaSite" id="JU765_v2.g3306.t1"/>
    </source>
</evidence>
<dbReference type="Proteomes" id="UP000887576">
    <property type="component" value="Unplaced"/>
</dbReference>
<proteinExistence type="predicted"/>
<dbReference type="WBParaSite" id="JU765_v2.g3306.t1">
    <property type="protein sequence ID" value="JU765_v2.g3306.t1"/>
    <property type="gene ID" value="JU765_v2.g3306"/>
</dbReference>
<evidence type="ECO:0000313" key="1">
    <source>
        <dbReference type="Proteomes" id="UP000887576"/>
    </source>
</evidence>
<sequence>MDPCYWNQTSRFQPKYGHGTKSSAARQRNVAQQRRKMETEEFQQLGAVLPISRAISEQHIDKTTIVRLASSYIKLHHLLGFDYGHYGTEDSFIGSLIDIIDGFLMVLTEHGEILYVSETISLHLGLSQVEMVGNLFCNYLHVEDSVDFQRFLKASLYSFDVDSTTFRIKSTLTKRTPRDQQNPNAGYKPIQVTLSACSHMGQHSRYVVGYCQPHSGVLGTNLRLHNGTFIVTTDLALTITYVDPHLTMILERNQLSNSQKYREFYGGGNWVKGVSFYMLVSPDDVHFLQDMHQKLFRYVSVKSPFIKLIADDGLTVFTVDIFGLAQSPRNHGNVQRFIQNDHFVFVCTFIG</sequence>
<accession>A0AC34R4C3</accession>
<reference evidence="2" key="1">
    <citation type="submission" date="2022-11" db="UniProtKB">
        <authorList>
            <consortium name="WormBaseParasite"/>
        </authorList>
    </citation>
    <scope>IDENTIFICATION</scope>
</reference>
<protein>
    <submittedName>
        <fullName evidence="2">Uncharacterized protein</fullName>
    </submittedName>
</protein>
<name>A0AC34R4C3_9BILA</name>